<dbReference type="Pfam" id="PF02826">
    <property type="entry name" value="2-Hacid_dh_C"/>
    <property type="match status" value="1"/>
</dbReference>
<dbReference type="AlphaFoldDB" id="A0A2Z4MP09"/>
<dbReference type="SUPFAM" id="SSF52283">
    <property type="entry name" value="Formate/glycerate dehydrogenase catalytic domain-like"/>
    <property type="match status" value="1"/>
</dbReference>
<dbReference type="PANTHER" id="PTHR42789">
    <property type="entry name" value="D-ISOMER SPECIFIC 2-HYDROXYACID DEHYDROGENASE FAMILY PROTEIN (AFU_ORTHOLOGUE AFUA_6G10090)"/>
    <property type="match status" value="1"/>
</dbReference>
<evidence type="ECO:0000313" key="5">
    <source>
        <dbReference type="EMBL" id="AWX58287.1"/>
    </source>
</evidence>
<accession>A0A2Z4MP09</accession>
<dbReference type="RefSeq" id="WP_082196000.1">
    <property type="nucleotide sequence ID" value="NZ_CP030117.1"/>
</dbReference>
<proteinExistence type="inferred from homology"/>
<dbReference type="InterPro" id="IPR006140">
    <property type="entry name" value="D-isomer_DH_NAD-bd"/>
</dbReference>
<reference evidence="5 6" key="1">
    <citation type="journal article" date="2015" name="Genome Announc.">
        <title>Draft Genome Sequence of Brevibacillus brevis DZQ7, a Plant Growth-Promoting Rhizobacterium with Broad-Spectrum Antimicrobial Activity.</title>
        <authorList>
            <person name="Hou Q."/>
            <person name="Wang C."/>
            <person name="Hou X."/>
            <person name="Xia Z."/>
            <person name="Ye J."/>
            <person name="Liu K."/>
            <person name="Liu H."/>
            <person name="Wang J."/>
            <person name="Guo H."/>
            <person name="Yu X."/>
            <person name="Yang Y."/>
            <person name="Du B."/>
            <person name="Ding Y."/>
        </authorList>
    </citation>
    <scope>NUCLEOTIDE SEQUENCE [LARGE SCALE GENOMIC DNA]</scope>
    <source>
        <strain evidence="5 6">DZQ7</strain>
    </source>
</reference>
<evidence type="ECO:0000256" key="2">
    <source>
        <dbReference type="ARBA" id="ARBA00023002"/>
    </source>
</evidence>
<feature type="domain" description="D-isomer specific 2-hydroxyacid dehydrogenase NAD-binding" evidence="4">
    <location>
        <begin position="117"/>
        <end position="290"/>
    </location>
</feature>
<dbReference type="InterPro" id="IPR050857">
    <property type="entry name" value="D-2-hydroxyacid_DH"/>
</dbReference>
<evidence type="ECO:0000259" key="4">
    <source>
        <dbReference type="Pfam" id="PF02826"/>
    </source>
</evidence>
<dbReference type="Gene3D" id="3.40.50.720">
    <property type="entry name" value="NAD(P)-binding Rossmann-like Domain"/>
    <property type="match status" value="2"/>
</dbReference>
<keyword evidence="2" id="KW-0560">Oxidoreductase</keyword>
<dbReference type="GO" id="GO:0016616">
    <property type="term" value="F:oxidoreductase activity, acting on the CH-OH group of donors, NAD or NADP as acceptor"/>
    <property type="evidence" value="ECO:0007669"/>
    <property type="project" value="InterPro"/>
</dbReference>
<sequence length="327" mass="36404">MGQCINEKTGAVAEVNVLITGYFTDYSKQRVTQAFPQDWRIQIVEPEQIELFISEANVLIPEHIQVNEDLLNKAHNLKFVQTGAGFDNVDIEACTRKNIWVSNAAGVNANAVAEHIMALILGYYKNISFLDQSMKNREDETKLIYVGGELAGKTIGTIGFGAIGSRVAELAKAFRMKVLAYDTNPNRQSDDAAMVDLDTLIAESDVITLNIFLNESTRHLVDKQFLAKMKNDALLVNTARGPIICEEDLIEALKNNVIGGACLDVFTVEPLSVDSELRALKNVVLTPHTAGMPDGTKFHEKRYQFFVENIQRIQRNQTPHSHLNQLS</sequence>
<dbReference type="Proteomes" id="UP000036061">
    <property type="component" value="Chromosome"/>
</dbReference>
<name>A0A2Z4MP09_BREBE</name>
<protein>
    <submittedName>
        <fullName evidence="5">Phosphoglycerate dehydrogenase</fullName>
    </submittedName>
</protein>
<dbReference type="PANTHER" id="PTHR42789:SF1">
    <property type="entry name" value="D-ISOMER SPECIFIC 2-HYDROXYACID DEHYDROGENASE FAMILY PROTEIN (AFU_ORTHOLOGUE AFUA_6G10090)"/>
    <property type="match status" value="1"/>
</dbReference>
<dbReference type="InterPro" id="IPR029752">
    <property type="entry name" value="D-isomer_DH_CS1"/>
</dbReference>
<gene>
    <name evidence="5" type="ORF">AB432_026035</name>
</gene>
<dbReference type="InterPro" id="IPR036291">
    <property type="entry name" value="NAD(P)-bd_dom_sf"/>
</dbReference>
<dbReference type="PROSITE" id="PS00065">
    <property type="entry name" value="D_2_HYDROXYACID_DH_1"/>
    <property type="match status" value="1"/>
</dbReference>
<comment type="similarity">
    <text evidence="1">Belongs to the D-isomer specific 2-hydroxyacid dehydrogenase family.</text>
</comment>
<dbReference type="GO" id="GO:0051287">
    <property type="term" value="F:NAD binding"/>
    <property type="evidence" value="ECO:0007669"/>
    <property type="project" value="InterPro"/>
</dbReference>
<organism evidence="5 6">
    <name type="scientific">Brevibacillus brevis</name>
    <name type="common">Bacillus brevis</name>
    <dbReference type="NCBI Taxonomy" id="1393"/>
    <lineage>
        <taxon>Bacteria</taxon>
        <taxon>Bacillati</taxon>
        <taxon>Bacillota</taxon>
        <taxon>Bacilli</taxon>
        <taxon>Bacillales</taxon>
        <taxon>Paenibacillaceae</taxon>
        <taxon>Brevibacillus</taxon>
    </lineage>
</organism>
<evidence type="ECO:0000256" key="1">
    <source>
        <dbReference type="ARBA" id="ARBA00005854"/>
    </source>
</evidence>
<dbReference type="EMBL" id="CP030117">
    <property type="protein sequence ID" value="AWX58287.1"/>
    <property type="molecule type" value="Genomic_DNA"/>
</dbReference>
<dbReference type="FunFam" id="3.40.50.720:FF:000203">
    <property type="entry name" value="D-3-phosphoglycerate dehydrogenase (SerA)"/>
    <property type="match status" value="1"/>
</dbReference>
<keyword evidence="3" id="KW-0520">NAD</keyword>
<evidence type="ECO:0000256" key="3">
    <source>
        <dbReference type="ARBA" id="ARBA00023027"/>
    </source>
</evidence>
<dbReference type="SUPFAM" id="SSF51735">
    <property type="entry name" value="NAD(P)-binding Rossmann-fold domains"/>
    <property type="match status" value="1"/>
</dbReference>
<evidence type="ECO:0000313" key="6">
    <source>
        <dbReference type="Proteomes" id="UP000036061"/>
    </source>
</evidence>